<comment type="cofactor">
    <cofactor evidence="8">
        <name>Zn(2+)</name>
        <dbReference type="ChEBI" id="CHEBI:29105"/>
    </cofactor>
</comment>
<feature type="transmembrane region" description="Helical" evidence="9">
    <location>
        <begin position="97"/>
        <end position="117"/>
    </location>
</feature>
<feature type="transmembrane region" description="Helical" evidence="9">
    <location>
        <begin position="64"/>
        <end position="85"/>
    </location>
</feature>
<feature type="binding site" evidence="8">
    <location>
        <position position="82"/>
    </location>
    <ligand>
        <name>Zn(2+)</name>
        <dbReference type="ChEBI" id="CHEBI:29105"/>
        <note>catalytic</note>
    </ligand>
</feature>
<dbReference type="EMBL" id="LPNL01000009">
    <property type="protein sequence ID" value="OEJ81358.1"/>
    <property type="molecule type" value="Genomic_DNA"/>
</dbReference>
<gene>
    <name evidence="10" type="ORF">AWRI3578_g3787</name>
</gene>
<accession>A0A1E5R3A1</accession>
<keyword evidence="3 9" id="KW-0812">Transmembrane</keyword>
<dbReference type="InterPro" id="IPR008901">
    <property type="entry name" value="ACER"/>
</dbReference>
<evidence type="ECO:0000256" key="4">
    <source>
        <dbReference type="ARBA" id="ARBA00022801"/>
    </source>
</evidence>
<organism evidence="10 11">
    <name type="scientific">Hanseniaspora opuntiae</name>
    <dbReference type="NCBI Taxonomy" id="211096"/>
    <lineage>
        <taxon>Eukaryota</taxon>
        <taxon>Fungi</taxon>
        <taxon>Dikarya</taxon>
        <taxon>Ascomycota</taxon>
        <taxon>Saccharomycotina</taxon>
        <taxon>Saccharomycetes</taxon>
        <taxon>Saccharomycodales</taxon>
        <taxon>Saccharomycodaceae</taxon>
        <taxon>Hanseniaspora</taxon>
    </lineage>
</organism>
<dbReference type="GO" id="GO:0005789">
    <property type="term" value="C:endoplasmic reticulum membrane"/>
    <property type="evidence" value="ECO:0007669"/>
    <property type="project" value="TreeGrafter"/>
</dbReference>
<feature type="transmembrane region" description="Helical" evidence="9">
    <location>
        <begin position="30"/>
        <end position="52"/>
    </location>
</feature>
<keyword evidence="11" id="KW-1185">Reference proteome</keyword>
<dbReference type="GO" id="GO:0046513">
    <property type="term" value="P:ceramide biosynthetic process"/>
    <property type="evidence" value="ECO:0007669"/>
    <property type="project" value="TreeGrafter"/>
</dbReference>
<keyword evidence="7" id="KW-0106">Calcium</keyword>
<evidence type="ECO:0000313" key="11">
    <source>
        <dbReference type="Proteomes" id="UP000095605"/>
    </source>
</evidence>
<dbReference type="Proteomes" id="UP000095605">
    <property type="component" value="Unassembled WGS sequence"/>
</dbReference>
<evidence type="ECO:0000256" key="5">
    <source>
        <dbReference type="ARBA" id="ARBA00022989"/>
    </source>
</evidence>
<sequence length="320" mass="37500">MSETLKHSPIWGNVTSTIDWCEENYVQSSFIAEFCNTISNFSYVFVSFYLFYSLRKIGISELRFKLTMLGLLSVGIGSAMFHMSLRYDCQLLDELPMIYITCIPCYSVLSEPLLYYTKSRRQKYLHMVENNDETTDENSRLIPNSNSMKPIEISKSYEKFIIALLSGVSVIMTLVYYFFITDPIFHEICYGLLNFIIVYASVCLTKNFIKDPYVKRNLMKSSLAGIALFGTGFFLWGMDRQFCGEFRTIRRDYLRLPLGNFLELHAWWHIFTGIGLYYILTYLIFLRVNLHNQFKGDVYYGSNYQMRWTGPFKLIPKLTN</sequence>
<feature type="binding site" evidence="7">
    <location>
        <position position="24"/>
    </location>
    <ligand>
        <name>Ca(2+)</name>
        <dbReference type="ChEBI" id="CHEBI:29108"/>
    </ligand>
</feature>
<comment type="similarity">
    <text evidence="2">Belongs to the alkaline ceramidase family.</text>
</comment>
<evidence type="ECO:0000256" key="3">
    <source>
        <dbReference type="ARBA" id="ARBA00022692"/>
    </source>
</evidence>
<dbReference type="GO" id="GO:0046514">
    <property type="term" value="P:ceramide catabolic process"/>
    <property type="evidence" value="ECO:0007669"/>
    <property type="project" value="TreeGrafter"/>
</dbReference>
<feature type="transmembrane region" description="Helical" evidence="9">
    <location>
        <begin position="160"/>
        <end position="179"/>
    </location>
</feature>
<feature type="transmembrane region" description="Helical" evidence="9">
    <location>
        <begin position="191"/>
        <end position="209"/>
    </location>
</feature>
<evidence type="ECO:0000256" key="6">
    <source>
        <dbReference type="ARBA" id="ARBA00023136"/>
    </source>
</evidence>
<evidence type="ECO:0000256" key="7">
    <source>
        <dbReference type="PIRSR" id="PIRSR608901-1"/>
    </source>
</evidence>
<dbReference type="Pfam" id="PF05875">
    <property type="entry name" value="Ceramidase"/>
    <property type="match status" value="1"/>
</dbReference>
<feature type="binding site" evidence="7">
    <location>
        <position position="20"/>
    </location>
    <ligand>
        <name>Ca(2+)</name>
        <dbReference type="ChEBI" id="CHEBI:29108"/>
    </ligand>
</feature>
<feature type="transmembrane region" description="Helical" evidence="9">
    <location>
        <begin position="266"/>
        <end position="285"/>
    </location>
</feature>
<keyword evidence="4" id="KW-0378">Hydrolase</keyword>
<feature type="binding site" evidence="8">
    <location>
        <position position="265"/>
    </location>
    <ligand>
        <name>Zn(2+)</name>
        <dbReference type="ChEBI" id="CHEBI:29105"/>
        <note>catalytic</note>
    </ligand>
</feature>
<protein>
    <submittedName>
        <fullName evidence="10">Alkaline ceramidase YPC1</fullName>
    </submittedName>
</protein>
<name>A0A1E5R3A1_9ASCO</name>
<proteinExistence type="inferred from homology"/>
<evidence type="ECO:0000313" key="10">
    <source>
        <dbReference type="EMBL" id="OEJ81358.1"/>
    </source>
</evidence>
<feature type="transmembrane region" description="Helical" evidence="9">
    <location>
        <begin position="221"/>
        <end position="238"/>
    </location>
</feature>
<comment type="subcellular location">
    <subcellularLocation>
        <location evidence="1">Membrane</location>
        <topology evidence="1">Multi-pass membrane protein</topology>
    </subcellularLocation>
</comment>
<keyword evidence="8" id="KW-0862">Zinc</keyword>
<evidence type="ECO:0000256" key="9">
    <source>
        <dbReference type="SAM" id="Phobius"/>
    </source>
</evidence>
<keyword evidence="7" id="KW-0479">Metal-binding</keyword>
<evidence type="ECO:0000256" key="8">
    <source>
        <dbReference type="PIRSR" id="PIRSR608901-2"/>
    </source>
</evidence>
<evidence type="ECO:0000256" key="2">
    <source>
        <dbReference type="ARBA" id="ARBA00009780"/>
    </source>
</evidence>
<dbReference type="GO" id="GO:0046872">
    <property type="term" value="F:metal ion binding"/>
    <property type="evidence" value="ECO:0007669"/>
    <property type="project" value="UniProtKB-KW"/>
</dbReference>
<reference evidence="11" key="1">
    <citation type="journal article" date="2016" name="Genome Announc.">
        <title>Genome sequences of three species of Hanseniaspora isolated from spontaneous wine fermentations.</title>
        <authorList>
            <person name="Sternes P.R."/>
            <person name="Lee D."/>
            <person name="Kutyna D.R."/>
            <person name="Borneman A.R."/>
        </authorList>
    </citation>
    <scope>NUCLEOTIDE SEQUENCE [LARGE SCALE GENOMIC DNA]</scope>
    <source>
        <strain evidence="11">AWRI3578</strain>
    </source>
</reference>
<dbReference type="PANTHER" id="PTHR46187:SF3">
    <property type="entry name" value="ALKALINE CERAMIDASE 3"/>
    <property type="match status" value="1"/>
</dbReference>
<comment type="caution">
    <text evidence="10">The sequence shown here is derived from an EMBL/GenBank/DDBJ whole genome shotgun (WGS) entry which is preliminary data.</text>
</comment>
<dbReference type="GO" id="GO:0016811">
    <property type="term" value="F:hydrolase activity, acting on carbon-nitrogen (but not peptide) bonds, in linear amides"/>
    <property type="evidence" value="ECO:0007669"/>
    <property type="project" value="InterPro"/>
</dbReference>
<feature type="binding site" evidence="8">
    <location>
        <position position="269"/>
    </location>
    <ligand>
        <name>Zn(2+)</name>
        <dbReference type="ChEBI" id="CHEBI:29105"/>
        <note>catalytic</note>
    </ligand>
</feature>
<feature type="binding site" evidence="7">
    <location>
        <position position="22"/>
    </location>
    <ligand>
        <name>Ca(2+)</name>
        <dbReference type="ChEBI" id="CHEBI:29108"/>
    </ligand>
</feature>
<keyword evidence="6 9" id="KW-0472">Membrane</keyword>
<feature type="binding site" evidence="7">
    <location>
        <position position="33"/>
    </location>
    <ligand>
        <name>Ca(2+)</name>
        <dbReference type="ChEBI" id="CHEBI:29108"/>
    </ligand>
</feature>
<dbReference type="OrthoDB" id="187171at2759"/>
<feature type="binding site" evidence="7">
    <location>
        <position position="19"/>
    </location>
    <ligand>
        <name>Ca(2+)</name>
        <dbReference type="ChEBI" id="CHEBI:29108"/>
    </ligand>
</feature>
<evidence type="ECO:0000256" key="1">
    <source>
        <dbReference type="ARBA" id="ARBA00004141"/>
    </source>
</evidence>
<dbReference type="PANTHER" id="PTHR46187">
    <property type="entry name" value="ALKALINE CERAMIDASE 3"/>
    <property type="match status" value="1"/>
</dbReference>
<dbReference type="AlphaFoldDB" id="A0A1E5R3A1"/>
<keyword evidence="5 9" id="KW-1133">Transmembrane helix</keyword>